<organism evidence="2 3">
    <name type="scientific">Gaiella occulta</name>
    <dbReference type="NCBI Taxonomy" id="1002870"/>
    <lineage>
        <taxon>Bacteria</taxon>
        <taxon>Bacillati</taxon>
        <taxon>Actinomycetota</taxon>
        <taxon>Thermoleophilia</taxon>
        <taxon>Gaiellales</taxon>
        <taxon>Gaiellaceae</taxon>
        <taxon>Gaiella</taxon>
    </lineage>
</organism>
<keyword evidence="1" id="KW-0812">Transmembrane</keyword>
<dbReference type="RefSeq" id="WP_114795598.1">
    <property type="nucleotide sequence ID" value="NZ_QQZY01000002.1"/>
</dbReference>
<keyword evidence="3" id="KW-1185">Reference proteome</keyword>
<feature type="transmembrane region" description="Helical" evidence="1">
    <location>
        <begin position="103"/>
        <end position="125"/>
    </location>
</feature>
<evidence type="ECO:0000313" key="2">
    <source>
        <dbReference type="EMBL" id="RDI75389.1"/>
    </source>
</evidence>
<protein>
    <submittedName>
        <fullName evidence="2">Uncharacterized protein</fullName>
    </submittedName>
</protein>
<keyword evidence="1" id="KW-1133">Transmembrane helix</keyword>
<sequence>MNARVFSTPRPVPGRFAPALAGSGLVLLALPVFAVAGWPLRGWALAAVLWLGAQGLAVLLTRLPLGDGNLAASGVRGIGMSFRAFIVGIPLVAVTVADARVGVAAALLYALAYTLELAVSLLAYFGSERRA</sequence>
<reference evidence="2 3" key="1">
    <citation type="submission" date="2018-07" db="EMBL/GenBank/DDBJ databases">
        <title>High-quality-draft genome sequence of Gaiella occulta.</title>
        <authorList>
            <person name="Severino R."/>
            <person name="Froufe H.J.C."/>
            <person name="Rainey F.A."/>
            <person name="Barroso C."/>
            <person name="Albuquerque L."/>
            <person name="Lobo-Da-Cunha A."/>
            <person name="Da Costa M.S."/>
            <person name="Egas C."/>
        </authorList>
    </citation>
    <scope>NUCLEOTIDE SEQUENCE [LARGE SCALE GENOMIC DNA]</scope>
    <source>
        <strain evidence="2 3">F2-233</strain>
    </source>
</reference>
<name>A0A7M2YZE3_9ACTN</name>
<feature type="transmembrane region" description="Helical" evidence="1">
    <location>
        <begin position="77"/>
        <end position="97"/>
    </location>
</feature>
<accession>A0A7M2YZE3</accession>
<comment type="caution">
    <text evidence="2">The sequence shown here is derived from an EMBL/GenBank/DDBJ whole genome shotgun (WGS) entry which is preliminary data.</text>
</comment>
<proteinExistence type="predicted"/>
<keyword evidence="1" id="KW-0472">Membrane</keyword>
<dbReference type="EMBL" id="QQZY01000002">
    <property type="protein sequence ID" value="RDI75389.1"/>
    <property type="molecule type" value="Genomic_DNA"/>
</dbReference>
<evidence type="ECO:0000256" key="1">
    <source>
        <dbReference type="SAM" id="Phobius"/>
    </source>
</evidence>
<evidence type="ECO:0000313" key="3">
    <source>
        <dbReference type="Proteomes" id="UP000254134"/>
    </source>
</evidence>
<feature type="transmembrane region" description="Helical" evidence="1">
    <location>
        <begin position="44"/>
        <end position="65"/>
    </location>
</feature>
<gene>
    <name evidence="2" type="ORF">Gocc_1187</name>
</gene>
<dbReference type="Proteomes" id="UP000254134">
    <property type="component" value="Unassembled WGS sequence"/>
</dbReference>
<dbReference type="AlphaFoldDB" id="A0A7M2YZE3"/>
<reference evidence="3" key="2">
    <citation type="journal article" date="2019" name="MicrobiologyOpen">
        <title>High-quality draft genome sequence of Gaiella occulta isolated from a 150 meter deep mineral water borehole and comparison with the genome sequences of other deep-branching lineages of the phylum Actinobacteria.</title>
        <authorList>
            <person name="Severino R."/>
            <person name="Froufe H.J.C."/>
            <person name="Barroso C."/>
            <person name="Albuquerque L."/>
            <person name="Lobo-da-Cunha A."/>
            <person name="da Costa M.S."/>
            <person name="Egas C."/>
        </authorList>
    </citation>
    <scope>NUCLEOTIDE SEQUENCE [LARGE SCALE GENOMIC DNA]</scope>
    <source>
        <strain evidence="3">F2-233</strain>
    </source>
</reference>